<evidence type="ECO:0000256" key="5">
    <source>
        <dbReference type="ARBA" id="ARBA00008391"/>
    </source>
</evidence>
<sequence length="176" mass="18957">MTDALDRLRRLIRDIPDFPKPGIQFRDITPLLADPSGLALAVELLANPYRGKYIDLVVGAESRGFIFGTAVACCLSAGFGLVRKPGKLPYKKIAKTYDLEYGTDTLEMHADGVIEGQRVLIVDDLLATGGTMTACIDLVKSLGGEVVGVAVLIELLGLNGRDKLDVPDVHSVLTYE</sequence>
<dbReference type="EMBL" id="CP063458">
    <property type="protein sequence ID" value="QOV91507.1"/>
    <property type="molecule type" value="Genomic_DNA"/>
</dbReference>
<dbReference type="GO" id="GO:0003999">
    <property type="term" value="F:adenine phosphoribosyltransferase activity"/>
    <property type="evidence" value="ECO:0007669"/>
    <property type="project" value="UniProtKB-UniRule"/>
</dbReference>
<name>A0A7M2X184_9BACT</name>
<dbReference type="GO" id="GO:0044209">
    <property type="term" value="P:AMP salvage"/>
    <property type="evidence" value="ECO:0007669"/>
    <property type="project" value="UniProtKB-UniRule"/>
</dbReference>
<dbReference type="GO" id="GO:0002055">
    <property type="term" value="F:adenine binding"/>
    <property type="evidence" value="ECO:0007669"/>
    <property type="project" value="TreeGrafter"/>
</dbReference>
<keyword evidence="8 12" id="KW-0963">Cytoplasm</keyword>
<evidence type="ECO:0000256" key="3">
    <source>
        <dbReference type="ARBA" id="ARBA00004496"/>
    </source>
</evidence>
<evidence type="ECO:0000256" key="7">
    <source>
        <dbReference type="ARBA" id="ARBA00011893"/>
    </source>
</evidence>
<dbReference type="UniPathway" id="UPA00588">
    <property type="reaction ID" value="UER00646"/>
</dbReference>
<evidence type="ECO:0000256" key="1">
    <source>
        <dbReference type="ARBA" id="ARBA00000868"/>
    </source>
</evidence>
<dbReference type="AlphaFoldDB" id="A0A7M2X184"/>
<dbReference type="EC" id="2.4.2.7" evidence="7 12"/>
<comment type="pathway">
    <text evidence="4 12">Purine metabolism; AMP biosynthesis via salvage pathway; AMP from adenine: step 1/1.</text>
</comment>
<comment type="catalytic activity">
    <reaction evidence="1 12">
        <text>AMP + diphosphate = 5-phospho-alpha-D-ribose 1-diphosphate + adenine</text>
        <dbReference type="Rhea" id="RHEA:16609"/>
        <dbReference type="ChEBI" id="CHEBI:16708"/>
        <dbReference type="ChEBI" id="CHEBI:33019"/>
        <dbReference type="ChEBI" id="CHEBI:58017"/>
        <dbReference type="ChEBI" id="CHEBI:456215"/>
        <dbReference type="EC" id="2.4.2.7"/>
    </reaction>
</comment>
<dbReference type="InterPro" id="IPR005764">
    <property type="entry name" value="Ade_phspho_trans"/>
</dbReference>
<evidence type="ECO:0000256" key="8">
    <source>
        <dbReference type="ARBA" id="ARBA00022490"/>
    </source>
</evidence>
<comment type="similarity">
    <text evidence="5 12">Belongs to the purine/pyrimidine phosphoribosyltransferase family.</text>
</comment>
<evidence type="ECO:0000313" key="15">
    <source>
        <dbReference type="Proteomes" id="UP000593765"/>
    </source>
</evidence>
<dbReference type="InterPro" id="IPR000836">
    <property type="entry name" value="PRTase_dom"/>
</dbReference>
<evidence type="ECO:0000256" key="9">
    <source>
        <dbReference type="ARBA" id="ARBA00022676"/>
    </source>
</evidence>
<dbReference type="GO" id="GO:0006166">
    <property type="term" value="P:purine ribonucleoside salvage"/>
    <property type="evidence" value="ECO:0007669"/>
    <property type="project" value="UniProtKB-UniRule"/>
</dbReference>
<dbReference type="HAMAP" id="MF_00004">
    <property type="entry name" value="Aden_phosphoribosyltr"/>
    <property type="match status" value="1"/>
</dbReference>
<dbReference type="Gene3D" id="3.40.50.2020">
    <property type="match status" value="1"/>
</dbReference>
<dbReference type="Pfam" id="PF00156">
    <property type="entry name" value="Pribosyltran"/>
    <property type="match status" value="1"/>
</dbReference>
<evidence type="ECO:0000259" key="13">
    <source>
        <dbReference type="Pfam" id="PF00156"/>
    </source>
</evidence>
<dbReference type="PANTHER" id="PTHR32315">
    <property type="entry name" value="ADENINE PHOSPHORIBOSYLTRANSFERASE"/>
    <property type="match status" value="1"/>
</dbReference>
<keyword evidence="11 12" id="KW-0660">Purine salvage</keyword>
<evidence type="ECO:0000256" key="10">
    <source>
        <dbReference type="ARBA" id="ARBA00022679"/>
    </source>
</evidence>
<dbReference type="GO" id="GO:0005737">
    <property type="term" value="C:cytoplasm"/>
    <property type="evidence" value="ECO:0007669"/>
    <property type="project" value="UniProtKB-SubCell"/>
</dbReference>
<dbReference type="GO" id="GO:0016208">
    <property type="term" value="F:AMP binding"/>
    <property type="evidence" value="ECO:0007669"/>
    <property type="project" value="TreeGrafter"/>
</dbReference>
<dbReference type="InterPro" id="IPR050054">
    <property type="entry name" value="UPRTase/APRTase"/>
</dbReference>
<dbReference type="FunFam" id="3.40.50.2020:FF:000004">
    <property type="entry name" value="Adenine phosphoribosyltransferase"/>
    <property type="match status" value="1"/>
</dbReference>
<evidence type="ECO:0000256" key="12">
    <source>
        <dbReference type="HAMAP-Rule" id="MF_00004"/>
    </source>
</evidence>
<accession>A0A7M2X184</accession>
<comment type="subcellular location">
    <subcellularLocation>
        <location evidence="3 12">Cytoplasm</location>
    </subcellularLocation>
</comment>
<comment type="subunit">
    <text evidence="6 12">Homodimer.</text>
</comment>
<evidence type="ECO:0000256" key="2">
    <source>
        <dbReference type="ARBA" id="ARBA00003968"/>
    </source>
</evidence>
<dbReference type="SUPFAM" id="SSF53271">
    <property type="entry name" value="PRTase-like"/>
    <property type="match status" value="1"/>
</dbReference>
<evidence type="ECO:0000256" key="6">
    <source>
        <dbReference type="ARBA" id="ARBA00011738"/>
    </source>
</evidence>
<dbReference type="Proteomes" id="UP000593765">
    <property type="component" value="Chromosome"/>
</dbReference>
<organism evidence="14 15">
    <name type="scientific">Humisphaera borealis</name>
    <dbReference type="NCBI Taxonomy" id="2807512"/>
    <lineage>
        <taxon>Bacteria</taxon>
        <taxon>Pseudomonadati</taxon>
        <taxon>Planctomycetota</taxon>
        <taxon>Phycisphaerae</taxon>
        <taxon>Tepidisphaerales</taxon>
        <taxon>Tepidisphaeraceae</taxon>
        <taxon>Humisphaera</taxon>
    </lineage>
</organism>
<dbReference type="CDD" id="cd06223">
    <property type="entry name" value="PRTases_typeI"/>
    <property type="match status" value="1"/>
</dbReference>
<keyword evidence="15" id="KW-1185">Reference proteome</keyword>
<dbReference type="NCBIfam" id="NF002636">
    <property type="entry name" value="PRK02304.1-5"/>
    <property type="match status" value="1"/>
</dbReference>
<keyword evidence="9 12" id="KW-0328">Glycosyltransferase</keyword>
<proteinExistence type="inferred from homology"/>
<dbReference type="InterPro" id="IPR029057">
    <property type="entry name" value="PRTase-like"/>
</dbReference>
<dbReference type="RefSeq" id="WP_206294804.1">
    <property type="nucleotide sequence ID" value="NZ_CP063458.1"/>
</dbReference>
<evidence type="ECO:0000256" key="4">
    <source>
        <dbReference type="ARBA" id="ARBA00004659"/>
    </source>
</evidence>
<dbReference type="GO" id="GO:0006168">
    <property type="term" value="P:adenine salvage"/>
    <property type="evidence" value="ECO:0007669"/>
    <property type="project" value="InterPro"/>
</dbReference>
<evidence type="ECO:0000256" key="11">
    <source>
        <dbReference type="ARBA" id="ARBA00022726"/>
    </source>
</evidence>
<protein>
    <recommendedName>
        <fullName evidence="7 12">Adenine phosphoribosyltransferase</fullName>
        <shortName evidence="12">APRT</shortName>
        <ecNumber evidence="7 12">2.4.2.7</ecNumber>
    </recommendedName>
</protein>
<dbReference type="NCBIfam" id="NF002634">
    <property type="entry name" value="PRK02304.1-3"/>
    <property type="match status" value="1"/>
</dbReference>
<evidence type="ECO:0000313" key="14">
    <source>
        <dbReference type="EMBL" id="QOV91507.1"/>
    </source>
</evidence>
<feature type="domain" description="Phosphoribosyltransferase" evidence="13">
    <location>
        <begin position="42"/>
        <end position="154"/>
    </location>
</feature>
<dbReference type="NCBIfam" id="TIGR01090">
    <property type="entry name" value="apt"/>
    <property type="match status" value="1"/>
</dbReference>
<gene>
    <name evidence="12" type="primary">apt</name>
    <name evidence="14" type="ORF">IPV69_09175</name>
</gene>
<dbReference type="PANTHER" id="PTHR32315:SF3">
    <property type="entry name" value="ADENINE PHOSPHORIBOSYLTRANSFERASE"/>
    <property type="match status" value="1"/>
</dbReference>
<keyword evidence="10 12" id="KW-0808">Transferase</keyword>
<reference evidence="14 15" key="1">
    <citation type="submission" date="2020-10" db="EMBL/GenBank/DDBJ databases">
        <title>Wide distribution of Phycisphaera-like planctomycetes from WD2101 soil group in peatlands and genome analysis of the first cultivated representative.</title>
        <authorList>
            <person name="Dedysh S.N."/>
            <person name="Beletsky A.V."/>
            <person name="Ivanova A."/>
            <person name="Kulichevskaya I.S."/>
            <person name="Suzina N.E."/>
            <person name="Philippov D.A."/>
            <person name="Rakitin A.L."/>
            <person name="Mardanov A.V."/>
            <person name="Ravin N.V."/>
        </authorList>
    </citation>
    <scope>NUCLEOTIDE SEQUENCE [LARGE SCALE GENOMIC DNA]</scope>
    <source>
        <strain evidence="14 15">M1803</strain>
    </source>
</reference>
<comment type="function">
    <text evidence="2 12">Catalyzes a salvage reaction resulting in the formation of AMP, that is energically less costly than de novo synthesis.</text>
</comment>
<dbReference type="KEGG" id="hbs:IPV69_09175"/>